<evidence type="ECO:0000313" key="4">
    <source>
        <dbReference type="Proteomes" id="UP000195781"/>
    </source>
</evidence>
<dbReference type="OrthoDB" id="3178054at2"/>
<evidence type="ECO:0000259" key="2">
    <source>
        <dbReference type="Pfam" id="PF00329"/>
    </source>
</evidence>
<feature type="compositionally biased region" description="Low complexity" evidence="1">
    <location>
        <begin position="190"/>
        <end position="205"/>
    </location>
</feature>
<dbReference type="GO" id="GO:0008137">
    <property type="term" value="F:NADH dehydrogenase (ubiquinone) activity"/>
    <property type="evidence" value="ECO:0007669"/>
    <property type="project" value="InterPro"/>
</dbReference>
<feature type="region of interest" description="Disordered" evidence="1">
    <location>
        <begin position="190"/>
        <end position="211"/>
    </location>
</feature>
<accession>A0A1Y3Y5U3</accession>
<name>A0A1Y3Y5U3_9ACTN</name>
<gene>
    <name evidence="3" type="ORF">B5G02_01260</name>
</gene>
<dbReference type="InterPro" id="IPR037232">
    <property type="entry name" value="NADH_quin_OxRdtase_su_C/D-like"/>
</dbReference>
<dbReference type="Pfam" id="PF00329">
    <property type="entry name" value="Complex1_30kDa"/>
    <property type="match status" value="1"/>
</dbReference>
<organism evidence="3 4">
    <name type="scientific">[Collinsella] massiliensis</name>
    <dbReference type="NCBI Taxonomy" id="1232426"/>
    <lineage>
        <taxon>Bacteria</taxon>
        <taxon>Bacillati</taxon>
        <taxon>Actinomycetota</taxon>
        <taxon>Coriobacteriia</taxon>
        <taxon>Coriobacteriales</taxon>
        <taxon>Coriobacteriaceae</taxon>
        <taxon>Enorma</taxon>
    </lineage>
</organism>
<dbReference type="InterPro" id="IPR001268">
    <property type="entry name" value="NADH_UbQ_OxRdtase_30kDa_su"/>
</dbReference>
<comment type="caution">
    <text evidence="3">The sequence shown here is derived from an EMBL/GenBank/DDBJ whole genome shotgun (WGS) entry which is preliminary data.</text>
</comment>
<evidence type="ECO:0000313" key="3">
    <source>
        <dbReference type="EMBL" id="OUN89690.1"/>
    </source>
</evidence>
<reference evidence="4" key="1">
    <citation type="submission" date="2017-04" db="EMBL/GenBank/DDBJ databases">
        <title>Function of individual gut microbiota members based on whole genome sequencing of pure cultures obtained from chicken caecum.</title>
        <authorList>
            <person name="Medvecky M."/>
            <person name="Cejkova D."/>
            <person name="Polansky O."/>
            <person name="Karasova D."/>
            <person name="Kubasova T."/>
            <person name="Cizek A."/>
            <person name="Rychlik I."/>
        </authorList>
    </citation>
    <scope>NUCLEOTIDE SEQUENCE [LARGE SCALE GENOMIC DNA]</scope>
    <source>
        <strain evidence="4">An5</strain>
    </source>
</reference>
<dbReference type="EMBL" id="NFIE01000002">
    <property type="protein sequence ID" value="OUN89690.1"/>
    <property type="molecule type" value="Genomic_DNA"/>
</dbReference>
<proteinExistence type="predicted"/>
<keyword evidence="4" id="KW-1185">Reference proteome</keyword>
<evidence type="ECO:0000256" key="1">
    <source>
        <dbReference type="SAM" id="MobiDB-lite"/>
    </source>
</evidence>
<feature type="domain" description="NADH:ubiquinone oxidoreductase 30kDa subunit" evidence="2">
    <location>
        <begin position="18"/>
        <end position="95"/>
    </location>
</feature>
<dbReference type="Gene3D" id="3.30.460.80">
    <property type="entry name" value="NADH:ubiquinone oxidoreductase, 30kDa subunit"/>
    <property type="match status" value="1"/>
</dbReference>
<dbReference type="AlphaFoldDB" id="A0A1Y3Y5U3"/>
<dbReference type="SUPFAM" id="SSF143243">
    <property type="entry name" value="Nqo5-like"/>
    <property type="match status" value="1"/>
</dbReference>
<dbReference type="RefSeq" id="WP_094334867.1">
    <property type="nucleotide sequence ID" value="NZ_NFIE01000002.1"/>
</dbReference>
<protein>
    <recommendedName>
        <fullName evidence="2">NADH:ubiquinone oxidoreductase 30kDa subunit domain-containing protein</fullName>
    </recommendedName>
</protein>
<dbReference type="Proteomes" id="UP000195781">
    <property type="component" value="Unassembled WGS sequence"/>
</dbReference>
<sequence length="246" mass="25445">MYTTEFVEIPLGELLCRVQTLKHEGLRFVQMCAETTEAGIDLLYTFYDETCDNALNLCVYGIDHDSEVPSIQGLYFAAFSYENETHDLYGVKFINMQLDFGGNFFNVATDEPMTIISPEMKAEREKLAKQKAAAAAKARKAAEAAQAAEADAAAGEKAAAEAAGARAGAVADKADPAAGAATAGATPAATATGATPAAAAPASGDAADDRAAKMEAKLAAMDPEKAAKVRAALAARAAKAVAKDGE</sequence>